<dbReference type="InterPro" id="IPR036568">
    <property type="entry name" value="GGCT-like_sf"/>
</dbReference>
<feature type="domain" description="Gamma-glutamylcyclotransferase AIG2-like" evidence="2">
    <location>
        <begin position="36"/>
        <end position="151"/>
    </location>
</feature>
<dbReference type="InterPro" id="IPR009288">
    <property type="entry name" value="AIG2-like_dom"/>
</dbReference>
<name>A0A1F5LR80_PENAI</name>
<evidence type="ECO:0000313" key="4">
    <source>
        <dbReference type="Proteomes" id="UP000177622"/>
    </source>
</evidence>
<evidence type="ECO:0000256" key="1">
    <source>
        <dbReference type="SAM" id="MobiDB-lite"/>
    </source>
</evidence>
<dbReference type="RefSeq" id="XP_022490888.1">
    <property type="nucleotide sequence ID" value="XM_022629187.1"/>
</dbReference>
<dbReference type="InterPro" id="IPR013024">
    <property type="entry name" value="GGCT-like"/>
</dbReference>
<gene>
    <name evidence="3" type="ORF">PENARI_c004G06259</name>
</gene>
<dbReference type="SUPFAM" id="SSF110857">
    <property type="entry name" value="Gamma-glutamyl cyclotransferase-like"/>
    <property type="match status" value="1"/>
</dbReference>
<feature type="region of interest" description="Disordered" evidence="1">
    <location>
        <begin position="200"/>
        <end position="246"/>
    </location>
</feature>
<dbReference type="OrthoDB" id="1044435at2759"/>
<dbReference type="Proteomes" id="UP000177622">
    <property type="component" value="Unassembled WGS sequence"/>
</dbReference>
<dbReference type="Gene3D" id="3.10.490.10">
    <property type="entry name" value="Gamma-glutamyl cyclotransferase-like"/>
    <property type="match status" value="1"/>
</dbReference>
<accession>A0A1F5LR80</accession>
<dbReference type="GeneID" id="34573921"/>
<keyword evidence="4" id="KW-1185">Reference proteome</keyword>
<dbReference type="EMBL" id="LXJU01000004">
    <property type="protein sequence ID" value="OGE55459.1"/>
    <property type="molecule type" value="Genomic_DNA"/>
</dbReference>
<evidence type="ECO:0000313" key="3">
    <source>
        <dbReference type="EMBL" id="OGE55459.1"/>
    </source>
</evidence>
<protein>
    <recommendedName>
        <fullName evidence="2">Gamma-glutamylcyclotransferase AIG2-like domain-containing protein</fullName>
    </recommendedName>
</protein>
<sequence length="260" mass="29466">MAFDPSYPEDFKKALSNTISDKEIDQFLKRGGSPRFVYGVLMLPTVLKYYIDGDQGVKIHKQMTQATLPGYQLYEFADSSAPVIARSNNPQANVKGMLVFNLSDEERNSIYEFESGLMRLSSVEVDIIQKSYLGNVHDMRRIDAGAFVWDESVHLLSPMIGLKVTRGTKWDLVPYLQGRFYRDIEASQCRGVLEKKVMESQTEQSTRAQKDRSAPRGSLTKMATQMSANELIDDEEDSSEYSSANSEIFMYSLDEREANS</sequence>
<dbReference type="Pfam" id="PF06094">
    <property type="entry name" value="GGACT"/>
    <property type="match status" value="1"/>
</dbReference>
<comment type="caution">
    <text evidence="3">The sequence shown here is derived from an EMBL/GenBank/DDBJ whole genome shotgun (WGS) entry which is preliminary data.</text>
</comment>
<dbReference type="CDD" id="cd06661">
    <property type="entry name" value="GGCT_like"/>
    <property type="match status" value="1"/>
</dbReference>
<dbReference type="AlphaFoldDB" id="A0A1F5LR80"/>
<proteinExistence type="predicted"/>
<reference evidence="3 4" key="1">
    <citation type="journal article" date="2016" name="Sci. Rep.">
        <title>Penicillium arizonense, a new, genome sequenced fungal species, reveals a high chemical diversity in secreted metabolites.</title>
        <authorList>
            <person name="Grijseels S."/>
            <person name="Nielsen J.C."/>
            <person name="Randelovic M."/>
            <person name="Nielsen J."/>
            <person name="Nielsen K.F."/>
            <person name="Workman M."/>
            <person name="Frisvad J.C."/>
        </authorList>
    </citation>
    <scope>NUCLEOTIDE SEQUENCE [LARGE SCALE GENOMIC DNA]</scope>
    <source>
        <strain evidence="3 4">CBS 141311</strain>
    </source>
</reference>
<evidence type="ECO:0000259" key="2">
    <source>
        <dbReference type="Pfam" id="PF06094"/>
    </source>
</evidence>
<organism evidence="3 4">
    <name type="scientific">Penicillium arizonense</name>
    <dbReference type="NCBI Taxonomy" id="1835702"/>
    <lineage>
        <taxon>Eukaryota</taxon>
        <taxon>Fungi</taxon>
        <taxon>Dikarya</taxon>
        <taxon>Ascomycota</taxon>
        <taxon>Pezizomycotina</taxon>
        <taxon>Eurotiomycetes</taxon>
        <taxon>Eurotiomycetidae</taxon>
        <taxon>Eurotiales</taxon>
        <taxon>Aspergillaceae</taxon>
        <taxon>Penicillium</taxon>
    </lineage>
</organism>